<organism evidence="15 16">
    <name type="scientific">Mycena metata</name>
    <dbReference type="NCBI Taxonomy" id="1033252"/>
    <lineage>
        <taxon>Eukaryota</taxon>
        <taxon>Fungi</taxon>
        <taxon>Dikarya</taxon>
        <taxon>Basidiomycota</taxon>
        <taxon>Agaricomycotina</taxon>
        <taxon>Agaricomycetes</taxon>
        <taxon>Agaricomycetidae</taxon>
        <taxon>Agaricales</taxon>
        <taxon>Marasmiineae</taxon>
        <taxon>Mycenaceae</taxon>
        <taxon>Mycena</taxon>
    </lineage>
</organism>
<feature type="compositionally biased region" description="Low complexity" evidence="13">
    <location>
        <begin position="1173"/>
        <end position="1185"/>
    </location>
</feature>
<comment type="caution">
    <text evidence="15">The sequence shown here is derived from an EMBL/GenBank/DDBJ whole genome shotgun (WGS) entry which is preliminary data.</text>
</comment>
<comment type="subcellular location">
    <subcellularLocation>
        <location evidence="2">Cytoplasm</location>
    </subcellularLocation>
    <subcellularLocation>
        <location evidence="1">Preautophagosomal structure</location>
    </subcellularLocation>
</comment>
<keyword evidence="7" id="KW-0378">Hydrolase</keyword>
<protein>
    <recommendedName>
        <fullName evidence="12">Autophagy-related protein 4</fullName>
    </recommendedName>
</protein>
<proteinExistence type="inferred from homology"/>
<feature type="compositionally biased region" description="Basic and acidic residues" evidence="13">
    <location>
        <begin position="156"/>
        <end position="170"/>
    </location>
</feature>
<feature type="compositionally biased region" description="Pro residues" evidence="13">
    <location>
        <begin position="1221"/>
        <end position="1241"/>
    </location>
</feature>
<dbReference type="SUPFAM" id="SSF54001">
    <property type="entry name" value="Cysteine proteinases"/>
    <property type="match status" value="1"/>
</dbReference>
<keyword evidence="8" id="KW-0788">Thiol protease</keyword>
<feature type="region of interest" description="Disordered" evidence="13">
    <location>
        <begin position="512"/>
        <end position="542"/>
    </location>
</feature>
<feature type="compositionally biased region" description="Low complexity" evidence="13">
    <location>
        <begin position="228"/>
        <end position="247"/>
    </location>
</feature>
<feature type="region of interest" description="Disordered" evidence="13">
    <location>
        <begin position="791"/>
        <end position="839"/>
    </location>
</feature>
<evidence type="ECO:0000256" key="4">
    <source>
        <dbReference type="ARBA" id="ARBA00022448"/>
    </source>
</evidence>
<feature type="compositionally biased region" description="Basic residues" evidence="13">
    <location>
        <begin position="1248"/>
        <end position="1257"/>
    </location>
</feature>
<evidence type="ECO:0000256" key="12">
    <source>
        <dbReference type="ARBA" id="ARBA00030240"/>
    </source>
</evidence>
<feature type="compositionally biased region" description="Acidic residues" evidence="13">
    <location>
        <begin position="1083"/>
        <end position="1097"/>
    </location>
</feature>
<evidence type="ECO:0000313" key="16">
    <source>
        <dbReference type="Proteomes" id="UP001215598"/>
    </source>
</evidence>
<dbReference type="EMBL" id="JARKIB010000399">
    <property type="protein sequence ID" value="KAJ7711319.1"/>
    <property type="molecule type" value="Genomic_DNA"/>
</dbReference>
<comment type="catalytic activity">
    <reaction evidence="11">
        <text>[protein]-C-terminal L-amino acid-glycyl-phosphatidylethanolamide + H2O = [protein]-C-terminal L-amino acid-glycine + a 1,2-diacyl-sn-glycero-3-phosphoethanolamine</text>
        <dbReference type="Rhea" id="RHEA:67548"/>
        <dbReference type="Rhea" id="RHEA-COMP:17323"/>
        <dbReference type="Rhea" id="RHEA-COMP:17324"/>
        <dbReference type="ChEBI" id="CHEBI:15377"/>
        <dbReference type="ChEBI" id="CHEBI:64612"/>
        <dbReference type="ChEBI" id="CHEBI:172940"/>
        <dbReference type="ChEBI" id="CHEBI:172941"/>
    </reaction>
    <physiologicalReaction direction="left-to-right" evidence="11">
        <dbReference type="Rhea" id="RHEA:67549"/>
    </physiologicalReaction>
</comment>
<keyword evidence="9" id="KW-0653">Protein transport</keyword>
<feature type="compositionally biased region" description="Low complexity" evidence="13">
    <location>
        <begin position="512"/>
        <end position="529"/>
    </location>
</feature>
<dbReference type="InterPro" id="IPR046792">
    <property type="entry name" value="Peptidase_C54_cat"/>
</dbReference>
<evidence type="ECO:0000256" key="3">
    <source>
        <dbReference type="ARBA" id="ARBA00010958"/>
    </source>
</evidence>
<evidence type="ECO:0000256" key="1">
    <source>
        <dbReference type="ARBA" id="ARBA00004329"/>
    </source>
</evidence>
<keyword evidence="4" id="KW-0813">Transport</keyword>
<feature type="compositionally biased region" description="Gly residues" evidence="13">
    <location>
        <begin position="954"/>
        <end position="964"/>
    </location>
</feature>
<evidence type="ECO:0000256" key="2">
    <source>
        <dbReference type="ARBA" id="ARBA00004496"/>
    </source>
</evidence>
<dbReference type="Proteomes" id="UP001215598">
    <property type="component" value="Unassembled WGS sequence"/>
</dbReference>
<keyword evidence="10" id="KW-0072">Autophagy</keyword>
<dbReference type="PANTHER" id="PTHR22624:SF49">
    <property type="entry name" value="CYSTEINE PROTEASE"/>
    <property type="match status" value="1"/>
</dbReference>
<feature type="region of interest" description="Disordered" evidence="13">
    <location>
        <begin position="1211"/>
        <end position="1340"/>
    </location>
</feature>
<keyword evidence="5" id="KW-0963">Cytoplasm</keyword>
<sequence length="1340" mass="140686">MHLVAKHLAQHVQESSFELFSHECLREHFVRVDCRTRFHVPQDCSLDYLFPAATLATVTALAVIRALAITLPLPTELVALVAGLLVAGVEGLSASLEKRANGLGRGTEVAGGVRKRAQVGGVVAAAADVAVEWAVVYAALAVEGGVDNDVTDEADDNRPRSPFFHDHDNGHPSAPSTPPQLRPQRFPHRRNCARNNLNLQPQRPQHATAEAAAALLWRCRRRRRPSHRSSALPLRISTPPSSASSSSHGHAADLTLARTPSRLGADGALGTRLSGWFAHLAGSTSDLSLTGMLSSSISHAASLASSTSVARKTPTSPKAGKDKAGGKPSLLDKAVRYLLDGDAAPDRNGEDIWLMGVRLPGWGREDEERVATAAAAASFSSHSSHSHSSHAHGTSKSDSGHAPSTHVNITHRTHKRCPSRDIAASPSPLSSSLSPSSLPPSSALSPSPSSSSAQPNESDEWTPPDAGPWPRAFFAAFYAHVWCTYRAGFEPIRDLPGLASLPPPLFFPNTASTSSTHASASNTSLNSSTSGGGEGMGSSNTTVVLHPHAASGMRHSLAQSYSSYSSGSARGASRASEASHASHVNTASGSSYASSSYGSASAQSGAAPPGTTWAKKKWFSLPPLSALSSTKGWTSDTDWGCMLRTGQSLLATALGRVGGASRLSHVVQLPGVPTPPAPFPPSTRGAHAAHGRLLSWFLDAPAAPFGVHRIALAGKAAGKGVGMWFGPSIIYLCIATLSHGLSLPFFIFLSLRLPTHANLFHRTLVDAFPVCGLGVAVAVDGTFYQTDVFAASHSPSRPSSSTRTPAPHTVTARHRLPTGTAMHAAPPPRRRRRGKEETKRWGDRPVLLLLGIKLGIEGVNPVYYETIKSVGIAGGRPSSSYYFVGAQGDGLFYLDPHHSRPSVPLRPFLGEPLISAHGSPSSSSTTSSRINERRSLSPEAYARGGSMSPESGYAHGGFAHGQGAGQSPMTEDELILRRDEPDAPPACQPAGGPLTPAEEAFYSAAELRTFHCERVRKMPMSGLDPSMLIGFVCQDEAEWVDLRRQVKELLRTIFAIVDEPPTWPGADDDDDMGLESISDPEEVADAGYDDGEGDGDADLSSVSHASHAVSSTSHVAASAFSHTHAHHGSNSTTHSNSTTTSTSSGVRSSEVDTEEDPVAPITPLPGSRFDLSGGPTPAAAAAATKGKGKTAGDAYAELEGDDSFIDAGGEIEIEDDWVNPVSPPVSPVSTPPVPVPAPPPLKKSASSKSKKGSKGKKAVPVPSVHYPFPVSVEDSPEARPGSGRSASPPHRERGERERERNVTVSPRASGAVTGQRMHTARVRDGGRTQSGGVRGVLTED</sequence>
<evidence type="ECO:0000259" key="14">
    <source>
        <dbReference type="Pfam" id="PF03416"/>
    </source>
</evidence>
<accession>A0AAD7H3V8</accession>
<feature type="compositionally biased region" description="Low complexity" evidence="13">
    <location>
        <begin position="1098"/>
        <end position="1145"/>
    </location>
</feature>
<feature type="region of interest" description="Disordered" evidence="13">
    <location>
        <begin position="148"/>
        <end position="186"/>
    </location>
</feature>
<evidence type="ECO:0000256" key="7">
    <source>
        <dbReference type="ARBA" id="ARBA00022801"/>
    </source>
</evidence>
<dbReference type="GO" id="GO:0000407">
    <property type="term" value="C:phagophore assembly site"/>
    <property type="evidence" value="ECO:0007669"/>
    <property type="project" value="UniProtKB-SubCell"/>
</dbReference>
<reference evidence="15" key="1">
    <citation type="submission" date="2023-03" db="EMBL/GenBank/DDBJ databases">
        <title>Massive genome expansion in bonnet fungi (Mycena s.s.) driven by repeated elements and novel gene families across ecological guilds.</title>
        <authorList>
            <consortium name="Lawrence Berkeley National Laboratory"/>
            <person name="Harder C.B."/>
            <person name="Miyauchi S."/>
            <person name="Viragh M."/>
            <person name="Kuo A."/>
            <person name="Thoen E."/>
            <person name="Andreopoulos B."/>
            <person name="Lu D."/>
            <person name="Skrede I."/>
            <person name="Drula E."/>
            <person name="Henrissat B."/>
            <person name="Morin E."/>
            <person name="Kohler A."/>
            <person name="Barry K."/>
            <person name="LaButti K."/>
            <person name="Morin E."/>
            <person name="Salamov A."/>
            <person name="Lipzen A."/>
            <person name="Mereny Z."/>
            <person name="Hegedus B."/>
            <person name="Baldrian P."/>
            <person name="Stursova M."/>
            <person name="Weitz H."/>
            <person name="Taylor A."/>
            <person name="Grigoriev I.V."/>
            <person name="Nagy L.G."/>
            <person name="Martin F."/>
            <person name="Kauserud H."/>
        </authorList>
    </citation>
    <scope>NUCLEOTIDE SEQUENCE</scope>
    <source>
        <strain evidence="15">CBHHK182m</strain>
    </source>
</reference>
<feature type="region of interest" description="Disordered" evidence="13">
    <location>
        <begin position="303"/>
        <end position="327"/>
    </location>
</feature>
<evidence type="ECO:0000256" key="9">
    <source>
        <dbReference type="ARBA" id="ARBA00022927"/>
    </source>
</evidence>
<dbReference type="GO" id="GO:0000423">
    <property type="term" value="P:mitophagy"/>
    <property type="evidence" value="ECO:0007669"/>
    <property type="project" value="TreeGrafter"/>
</dbReference>
<feature type="region of interest" description="Disordered" evidence="13">
    <location>
        <begin position="1083"/>
        <end position="1194"/>
    </location>
</feature>
<feature type="region of interest" description="Disordered" evidence="13">
    <location>
        <begin position="369"/>
        <end position="465"/>
    </location>
</feature>
<name>A0AAD7H3V8_9AGAR</name>
<dbReference type="Pfam" id="PF03416">
    <property type="entry name" value="Peptidase_C54"/>
    <property type="match status" value="1"/>
</dbReference>
<evidence type="ECO:0000313" key="15">
    <source>
        <dbReference type="EMBL" id="KAJ7711319.1"/>
    </source>
</evidence>
<dbReference type="GO" id="GO:0035973">
    <property type="term" value="P:aggrephagy"/>
    <property type="evidence" value="ECO:0007669"/>
    <property type="project" value="TreeGrafter"/>
</dbReference>
<evidence type="ECO:0000256" key="6">
    <source>
        <dbReference type="ARBA" id="ARBA00022670"/>
    </source>
</evidence>
<comment type="similarity">
    <text evidence="3">Belongs to the peptidase C54 family.</text>
</comment>
<feature type="compositionally biased region" description="Low complexity" evidence="13">
    <location>
        <begin position="791"/>
        <end position="809"/>
    </location>
</feature>
<evidence type="ECO:0000256" key="8">
    <source>
        <dbReference type="ARBA" id="ARBA00022807"/>
    </source>
</evidence>
<dbReference type="GO" id="GO:0019786">
    <property type="term" value="F:protein-phosphatidylethanolamide deconjugating activity"/>
    <property type="evidence" value="ECO:0007669"/>
    <property type="project" value="InterPro"/>
</dbReference>
<dbReference type="GO" id="GO:0015031">
    <property type="term" value="P:protein transport"/>
    <property type="evidence" value="ECO:0007669"/>
    <property type="project" value="UniProtKB-KW"/>
</dbReference>
<dbReference type="GO" id="GO:0034727">
    <property type="term" value="P:piecemeal microautophagy of the nucleus"/>
    <property type="evidence" value="ECO:0007669"/>
    <property type="project" value="TreeGrafter"/>
</dbReference>
<feature type="region of interest" description="Disordered" evidence="13">
    <location>
        <begin position="914"/>
        <end position="970"/>
    </location>
</feature>
<dbReference type="InterPro" id="IPR038765">
    <property type="entry name" value="Papain-like_cys_pep_sf"/>
</dbReference>
<feature type="compositionally biased region" description="Low complexity" evidence="13">
    <location>
        <begin position="373"/>
        <end position="383"/>
    </location>
</feature>
<evidence type="ECO:0000256" key="10">
    <source>
        <dbReference type="ARBA" id="ARBA00023006"/>
    </source>
</evidence>
<dbReference type="GO" id="GO:0016485">
    <property type="term" value="P:protein processing"/>
    <property type="evidence" value="ECO:0007669"/>
    <property type="project" value="TreeGrafter"/>
</dbReference>
<keyword evidence="6" id="KW-0645">Protease</keyword>
<evidence type="ECO:0000256" key="5">
    <source>
        <dbReference type="ARBA" id="ARBA00022490"/>
    </source>
</evidence>
<feature type="region of interest" description="Disordered" evidence="13">
    <location>
        <begin position="227"/>
        <end position="251"/>
    </location>
</feature>
<dbReference type="PANTHER" id="PTHR22624">
    <property type="entry name" value="CYSTEINE PROTEASE ATG4"/>
    <property type="match status" value="1"/>
</dbReference>
<feature type="compositionally biased region" description="Basic and acidic residues" evidence="13">
    <location>
        <begin position="1289"/>
        <end position="1301"/>
    </location>
</feature>
<dbReference type="InterPro" id="IPR005078">
    <property type="entry name" value="Peptidase_C54"/>
</dbReference>
<feature type="domain" description="Peptidase C54 catalytic" evidence="14">
    <location>
        <begin position="472"/>
        <end position="1044"/>
    </location>
</feature>
<evidence type="ECO:0000256" key="13">
    <source>
        <dbReference type="SAM" id="MobiDB-lite"/>
    </source>
</evidence>
<dbReference type="GO" id="GO:0000045">
    <property type="term" value="P:autophagosome assembly"/>
    <property type="evidence" value="ECO:0007669"/>
    <property type="project" value="TreeGrafter"/>
</dbReference>
<keyword evidence="16" id="KW-1185">Reference proteome</keyword>
<feature type="compositionally biased region" description="Low complexity" evidence="13">
    <location>
        <begin position="919"/>
        <end position="928"/>
    </location>
</feature>
<evidence type="ECO:0000256" key="11">
    <source>
        <dbReference type="ARBA" id="ARBA00029362"/>
    </source>
</evidence>
<dbReference type="GO" id="GO:0004197">
    <property type="term" value="F:cysteine-type endopeptidase activity"/>
    <property type="evidence" value="ECO:0007669"/>
    <property type="project" value="TreeGrafter"/>
</dbReference>
<feature type="compositionally biased region" description="Low complexity" evidence="13">
    <location>
        <begin position="423"/>
        <end position="453"/>
    </location>
</feature>
<gene>
    <name evidence="15" type="ORF">B0H16DRAFT_1817074</name>
</gene>